<protein>
    <recommendedName>
        <fullName evidence="3">CABIT domain-containing protein</fullName>
    </recommendedName>
</protein>
<dbReference type="InterPro" id="IPR052281">
    <property type="entry name" value="GAREM"/>
</dbReference>
<sequence>MATALPDVTDVTSTPLEDVAAEQGDETNSTNSADRPDLTWEQEDITLTNICEDDRLPCIGQFEAVRFEQHGPLVQLSQNLKVLSNQPVLLHSRITKLQARARSIHKDPKGAYYEMGQTLIIPYDYAGWFELVPSDFNRATCYTNIDDVAKAMPSRFFTRSNLKGIRIDGEGEEQKYLERKISAASVLQTNGIFKAKWKTRAETGFFKKKTKEWNTEEVTYLKCIDSDNSEILVPTSHKGKFNAIYERGKLTPNAVYSMKDILGDLSLPIMVRLLFGKTPVVPCIFTGMLIIRDAAVDDALIGSSILNQRNVLFELPLNAPVKMKYTSNDEHFAETEGYKDAKKLTRKYSDLFSMMIRLSPEHDTSQKVLQHIPSDPSVMRGSGEALRVLDLITDISLNSEPKDHLLDPSDSSSQGSYDQQNPIPKGVILMGQSDSDYRSRESQTHV</sequence>
<comment type="caution">
    <text evidence="4">The sequence shown here is derived from an EMBL/GenBank/DDBJ whole genome shotgun (WGS) entry which is preliminary data.</text>
</comment>
<gene>
    <name evidence="4" type="ORF">RRG08_037385</name>
</gene>
<evidence type="ECO:0000259" key="3">
    <source>
        <dbReference type="Pfam" id="PF12736"/>
    </source>
</evidence>
<evidence type="ECO:0000313" key="4">
    <source>
        <dbReference type="EMBL" id="KAK3786920.1"/>
    </source>
</evidence>
<evidence type="ECO:0000256" key="1">
    <source>
        <dbReference type="ARBA" id="ARBA00022553"/>
    </source>
</evidence>
<accession>A0AAE1AFH1</accession>
<keyword evidence="5" id="KW-1185">Reference proteome</keyword>
<name>A0AAE1AFH1_9GAST</name>
<feature type="domain" description="CABIT" evidence="3">
    <location>
        <begin position="70"/>
        <end position="311"/>
    </location>
</feature>
<evidence type="ECO:0000256" key="2">
    <source>
        <dbReference type="SAM" id="MobiDB-lite"/>
    </source>
</evidence>
<evidence type="ECO:0000313" key="5">
    <source>
        <dbReference type="Proteomes" id="UP001283361"/>
    </source>
</evidence>
<dbReference type="Pfam" id="PF12736">
    <property type="entry name" value="CABIT"/>
    <property type="match status" value="1"/>
</dbReference>
<feature type="region of interest" description="Disordered" evidence="2">
    <location>
        <begin position="400"/>
        <end position="446"/>
    </location>
</feature>
<proteinExistence type="predicted"/>
<dbReference type="PANTHER" id="PTHR14454:SF11">
    <property type="entry name" value="SERRANO, ISOFORM F"/>
    <property type="match status" value="1"/>
</dbReference>
<organism evidence="4 5">
    <name type="scientific">Elysia crispata</name>
    <name type="common">lettuce slug</name>
    <dbReference type="NCBI Taxonomy" id="231223"/>
    <lineage>
        <taxon>Eukaryota</taxon>
        <taxon>Metazoa</taxon>
        <taxon>Spiralia</taxon>
        <taxon>Lophotrochozoa</taxon>
        <taxon>Mollusca</taxon>
        <taxon>Gastropoda</taxon>
        <taxon>Heterobranchia</taxon>
        <taxon>Euthyneura</taxon>
        <taxon>Panpulmonata</taxon>
        <taxon>Sacoglossa</taxon>
        <taxon>Placobranchoidea</taxon>
        <taxon>Plakobranchidae</taxon>
        <taxon>Elysia</taxon>
    </lineage>
</organism>
<dbReference type="InterPro" id="IPR025946">
    <property type="entry name" value="CABIT_dom"/>
</dbReference>
<feature type="compositionally biased region" description="Low complexity" evidence="2">
    <location>
        <begin position="408"/>
        <end position="420"/>
    </location>
</feature>
<feature type="region of interest" description="Disordered" evidence="2">
    <location>
        <begin position="1"/>
        <end position="39"/>
    </location>
</feature>
<dbReference type="EMBL" id="JAWDGP010001927">
    <property type="protein sequence ID" value="KAK3786920.1"/>
    <property type="molecule type" value="Genomic_DNA"/>
</dbReference>
<keyword evidence="1" id="KW-0597">Phosphoprotein</keyword>
<dbReference type="AlphaFoldDB" id="A0AAE1AFH1"/>
<feature type="compositionally biased region" description="Basic and acidic residues" evidence="2">
    <location>
        <begin position="435"/>
        <end position="446"/>
    </location>
</feature>
<dbReference type="Proteomes" id="UP001283361">
    <property type="component" value="Unassembled WGS sequence"/>
</dbReference>
<reference evidence="4" key="1">
    <citation type="journal article" date="2023" name="G3 (Bethesda)">
        <title>A reference genome for the long-term kleptoplast-retaining sea slug Elysia crispata morphotype clarki.</title>
        <authorList>
            <person name="Eastman K.E."/>
            <person name="Pendleton A.L."/>
            <person name="Shaikh M.A."/>
            <person name="Suttiyut T."/>
            <person name="Ogas R."/>
            <person name="Tomko P."/>
            <person name="Gavelis G."/>
            <person name="Widhalm J.R."/>
            <person name="Wisecaver J.H."/>
        </authorList>
    </citation>
    <scope>NUCLEOTIDE SEQUENCE</scope>
    <source>
        <strain evidence="4">ECLA1</strain>
    </source>
</reference>
<dbReference type="PANTHER" id="PTHR14454">
    <property type="entry name" value="GRB2-ASSOCIATED AND REGULATOR OF MAPK PROTEIN FAMILY MEMBER"/>
    <property type="match status" value="1"/>
</dbReference>